<accession>A0ABN1XQR5</accession>
<name>A0ABN1XQR5_9ACTN</name>
<gene>
    <name evidence="1" type="ORF">GCM10009639_13270</name>
</gene>
<keyword evidence="2" id="KW-1185">Reference proteome</keyword>
<reference evidence="1 2" key="1">
    <citation type="journal article" date="2019" name="Int. J. Syst. Evol. Microbiol.">
        <title>The Global Catalogue of Microorganisms (GCM) 10K type strain sequencing project: providing services to taxonomists for standard genome sequencing and annotation.</title>
        <authorList>
            <consortium name="The Broad Institute Genomics Platform"/>
            <consortium name="The Broad Institute Genome Sequencing Center for Infectious Disease"/>
            <person name="Wu L."/>
            <person name="Ma J."/>
        </authorList>
    </citation>
    <scope>NUCLEOTIDE SEQUENCE [LARGE SCALE GENOMIC DNA]</scope>
    <source>
        <strain evidence="1 2">JCM 12393</strain>
    </source>
</reference>
<proteinExistence type="predicted"/>
<organism evidence="1 2">
    <name type="scientific">Kitasatospora putterlickiae</name>
    <dbReference type="NCBI Taxonomy" id="221725"/>
    <lineage>
        <taxon>Bacteria</taxon>
        <taxon>Bacillati</taxon>
        <taxon>Actinomycetota</taxon>
        <taxon>Actinomycetes</taxon>
        <taxon>Kitasatosporales</taxon>
        <taxon>Streptomycetaceae</taxon>
        <taxon>Kitasatospora</taxon>
    </lineage>
</organism>
<comment type="caution">
    <text evidence="1">The sequence shown here is derived from an EMBL/GenBank/DDBJ whole genome shotgun (WGS) entry which is preliminary data.</text>
</comment>
<protein>
    <submittedName>
        <fullName evidence="1">Uncharacterized protein</fullName>
    </submittedName>
</protein>
<sequence>MLRRLEEGGGQRTSVVVPPPLRSILGHVAQRMDEWVVEASAGIGYRADPLTADADPPGLHLADLADIDVENPGQLRAAE</sequence>
<evidence type="ECO:0000313" key="1">
    <source>
        <dbReference type="EMBL" id="GAA1387772.1"/>
    </source>
</evidence>
<dbReference type="EMBL" id="BAAAKJ010000063">
    <property type="protein sequence ID" value="GAA1387772.1"/>
    <property type="molecule type" value="Genomic_DNA"/>
</dbReference>
<evidence type="ECO:0000313" key="2">
    <source>
        <dbReference type="Proteomes" id="UP001499863"/>
    </source>
</evidence>
<dbReference type="Proteomes" id="UP001499863">
    <property type="component" value="Unassembled WGS sequence"/>
</dbReference>